<dbReference type="Pfam" id="PF07147">
    <property type="entry name" value="PDCD9"/>
    <property type="match status" value="1"/>
</dbReference>
<evidence type="ECO:0000256" key="6">
    <source>
        <dbReference type="ARBA" id="ARBA00037985"/>
    </source>
</evidence>
<dbReference type="GO" id="GO:0006412">
    <property type="term" value="P:translation"/>
    <property type="evidence" value="ECO:0007669"/>
    <property type="project" value="InterPro"/>
</dbReference>
<dbReference type="PANTHER" id="PTHR15889">
    <property type="entry name" value="MITOCHONDRIAL RIBOSOMAL PROTEIN L37"/>
    <property type="match status" value="1"/>
</dbReference>
<accession>A0A8J2LXI7</accession>
<name>A0A8J2LXI7_9BILA</name>
<evidence type="ECO:0000313" key="10">
    <source>
        <dbReference type="Proteomes" id="UP000746747"/>
    </source>
</evidence>
<evidence type="ECO:0000313" key="9">
    <source>
        <dbReference type="EMBL" id="CAG9531813.1"/>
    </source>
</evidence>
<comment type="subcellular location">
    <subcellularLocation>
        <location evidence="1">Mitochondrion</location>
    </subcellularLocation>
</comment>
<dbReference type="Proteomes" id="UP000746747">
    <property type="component" value="Unassembled WGS sequence"/>
</dbReference>
<keyword evidence="4" id="KW-0496">Mitochondrion</keyword>
<comment type="similarity">
    <text evidence="6">Belongs to the mitochondrion-specific ribosomal protein mL37 family.</text>
</comment>
<proteinExistence type="inferred from homology"/>
<evidence type="ECO:0000256" key="4">
    <source>
        <dbReference type="ARBA" id="ARBA00023128"/>
    </source>
</evidence>
<dbReference type="GO" id="GO:0005840">
    <property type="term" value="C:ribosome"/>
    <property type="evidence" value="ECO:0007669"/>
    <property type="project" value="UniProtKB-KW"/>
</dbReference>
<dbReference type="InterPro" id="IPR010793">
    <property type="entry name" value="Ribosomal_mL37/mL65"/>
</dbReference>
<evidence type="ECO:0000256" key="1">
    <source>
        <dbReference type="ARBA" id="ARBA00004173"/>
    </source>
</evidence>
<organism evidence="9 10">
    <name type="scientific">Cercopithifilaria johnstoni</name>
    <dbReference type="NCBI Taxonomy" id="2874296"/>
    <lineage>
        <taxon>Eukaryota</taxon>
        <taxon>Metazoa</taxon>
        <taxon>Ecdysozoa</taxon>
        <taxon>Nematoda</taxon>
        <taxon>Chromadorea</taxon>
        <taxon>Rhabditida</taxon>
        <taxon>Spirurina</taxon>
        <taxon>Spiruromorpha</taxon>
        <taxon>Filarioidea</taxon>
        <taxon>Onchocercidae</taxon>
        <taxon>Cercopithifilaria</taxon>
    </lineage>
</organism>
<evidence type="ECO:0000256" key="2">
    <source>
        <dbReference type="ARBA" id="ARBA00022946"/>
    </source>
</evidence>
<dbReference type="GO" id="GO:0003735">
    <property type="term" value="F:structural constituent of ribosome"/>
    <property type="evidence" value="ECO:0007669"/>
    <property type="project" value="InterPro"/>
</dbReference>
<reference evidence="9" key="1">
    <citation type="submission" date="2021-09" db="EMBL/GenBank/DDBJ databases">
        <authorList>
            <consortium name="Pathogen Informatics"/>
        </authorList>
    </citation>
    <scope>NUCLEOTIDE SEQUENCE</scope>
</reference>
<keyword evidence="3" id="KW-0689">Ribosomal protein</keyword>
<keyword evidence="5" id="KW-0687">Ribonucleoprotein</keyword>
<comment type="caution">
    <text evidence="9">The sequence shown here is derived from an EMBL/GenBank/DDBJ whole genome shotgun (WGS) entry which is preliminary data.</text>
</comment>
<protein>
    <recommendedName>
        <fullName evidence="7">Large ribosomal subunit protein mL37</fullName>
    </recommendedName>
    <alternativeName>
        <fullName evidence="8">39S ribosomal protein L37, mitochondrial</fullName>
    </alternativeName>
</protein>
<dbReference type="InterPro" id="IPR052482">
    <property type="entry name" value="mtLSU_mL37"/>
</dbReference>
<dbReference type="OrthoDB" id="5835618at2759"/>
<evidence type="ECO:0000256" key="8">
    <source>
        <dbReference type="ARBA" id="ARBA00041617"/>
    </source>
</evidence>
<dbReference type="GO" id="GO:1990904">
    <property type="term" value="C:ribonucleoprotein complex"/>
    <property type="evidence" value="ECO:0007669"/>
    <property type="project" value="UniProtKB-KW"/>
</dbReference>
<dbReference type="AlphaFoldDB" id="A0A8J2LXI7"/>
<dbReference type="PANTHER" id="PTHR15889:SF2">
    <property type="entry name" value="LARGE RIBOSOMAL SUBUNIT PROTEIN ML37"/>
    <property type="match status" value="1"/>
</dbReference>
<keyword evidence="2" id="KW-0809">Transit peptide</keyword>
<evidence type="ECO:0000256" key="7">
    <source>
        <dbReference type="ARBA" id="ARBA00039442"/>
    </source>
</evidence>
<dbReference type="GO" id="GO:0005739">
    <property type="term" value="C:mitochondrion"/>
    <property type="evidence" value="ECO:0007669"/>
    <property type="project" value="UniProtKB-SubCell"/>
</dbReference>
<dbReference type="EMBL" id="CAKAEH010000757">
    <property type="protein sequence ID" value="CAG9531813.1"/>
    <property type="molecule type" value="Genomic_DNA"/>
</dbReference>
<evidence type="ECO:0000256" key="3">
    <source>
        <dbReference type="ARBA" id="ARBA00022980"/>
    </source>
</evidence>
<sequence length="161" mass="18503">MRVPNTAPINDRIDLTSDHIYNEDVVLPRAKENLFIDTVLWCHEQNQKYPWTIEQLGAKAIMVCFGAAIAQATRHGQSNFENLADQPIITRAVQFVNGRLDLVVFQLNTLDLGTNSRYKNVVWIEPGLQLYKPENFTKNLDTVKDLNVDTFRKFMALLLVR</sequence>
<keyword evidence="10" id="KW-1185">Reference proteome</keyword>
<evidence type="ECO:0000256" key="5">
    <source>
        <dbReference type="ARBA" id="ARBA00023274"/>
    </source>
</evidence>
<gene>
    <name evidence="9" type="ORF">CJOHNSTONI_LOCUS2186</name>
</gene>